<dbReference type="PANTHER" id="PTHR45527:SF1">
    <property type="entry name" value="FATTY ACID SYNTHASE"/>
    <property type="match status" value="1"/>
</dbReference>
<dbReference type="Pfam" id="PF00501">
    <property type="entry name" value="AMP-binding"/>
    <property type="match status" value="1"/>
</dbReference>
<dbReference type="InterPro" id="IPR010071">
    <property type="entry name" value="AA_adenyl_dom"/>
</dbReference>
<dbReference type="InterPro" id="IPR036250">
    <property type="entry name" value="AcylCo_DH-like_C"/>
</dbReference>
<evidence type="ECO:0000256" key="1">
    <source>
        <dbReference type="ARBA" id="ARBA00001974"/>
    </source>
</evidence>
<dbReference type="InterPro" id="IPR046373">
    <property type="entry name" value="Acyl-CoA_Oxase/DH_mid-dom_sf"/>
</dbReference>
<organism evidence="11 12">
    <name type="scientific">Streptomyces spectabilis</name>
    <dbReference type="NCBI Taxonomy" id="68270"/>
    <lineage>
        <taxon>Bacteria</taxon>
        <taxon>Bacillati</taxon>
        <taxon>Actinomycetota</taxon>
        <taxon>Actinomycetes</taxon>
        <taxon>Kitasatosporales</taxon>
        <taxon>Streptomycetaceae</taxon>
        <taxon>Streptomyces</taxon>
    </lineage>
</organism>
<reference evidence="11 12" key="1">
    <citation type="journal article" date="2019" name="J. Ind. Microbiol. Biotechnol.">
        <title>The complete genomic sequence of Streptomyces spectabilis NRRL-2792 and identification of secondary metabolite biosynthetic gene clusters.</title>
        <authorList>
            <person name="Sinha A."/>
            <person name="Phillips-Salemka S."/>
            <person name="Niraula T.A."/>
            <person name="Short K.A."/>
            <person name="Niraula N.P."/>
        </authorList>
    </citation>
    <scope>NUCLEOTIDE SEQUENCE [LARGE SCALE GENOMIC DNA]</scope>
    <source>
        <strain evidence="11 12">NRRL 2792</strain>
    </source>
</reference>
<dbReference type="Pfam" id="PF02771">
    <property type="entry name" value="Acyl-CoA_dh_N"/>
    <property type="match status" value="1"/>
</dbReference>
<accession>A0A516RHP7</accession>
<feature type="domain" description="Acyl-CoA oxidase/dehydrogenase middle" evidence="8">
    <location>
        <begin position="709"/>
        <end position="802"/>
    </location>
</feature>
<evidence type="ECO:0000256" key="2">
    <source>
        <dbReference type="ARBA" id="ARBA00009347"/>
    </source>
</evidence>
<dbReference type="GO" id="GO:0044550">
    <property type="term" value="P:secondary metabolite biosynthetic process"/>
    <property type="evidence" value="ECO:0007669"/>
    <property type="project" value="TreeGrafter"/>
</dbReference>
<dbReference type="EMBL" id="CP040916">
    <property type="protein sequence ID" value="QDQ15182.1"/>
    <property type="molecule type" value="Genomic_DNA"/>
</dbReference>
<dbReference type="Pfam" id="PF00441">
    <property type="entry name" value="Acyl-CoA_dh_1"/>
    <property type="match status" value="1"/>
</dbReference>
<proteinExistence type="inferred from homology"/>
<evidence type="ECO:0000259" key="6">
    <source>
        <dbReference type="Pfam" id="PF00441"/>
    </source>
</evidence>
<dbReference type="InterPro" id="IPR013786">
    <property type="entry name" value="AcylCoA_DH/ox_N"/>
</dbReference>
<feature type="domain" description="Acyl-CoA dehydrogenase/oxidase C-terminal" evidence="6">
    <location>
        <begin position="830"/>
        <end position="969"/>
    </location>
</feature>
<dbReference type="GO" id="GO:0005829">
    <property type="term" value="C:cytosol"/>
    <property type="evidence" value="ECO:0007669"/>
    <property type="project" value="TreeGrafter"/>
</dbReference>
<protein>
    <submittedName>
        <fullName evidence="11">Amino acid adenylation domain-containing protein</fullName>
    </submittedName>
</protein>
<gene>
    <name evidence="11" type="ORF">FH965_35330</name>
</gene>
<dbReference type="InterPro" id="IPR006091">
    <property type="entry name" value="Acyl-CoA_Oxase/DH_mid-dom"/>
</dbReference>
<dbReference type="GO" id="GO:0031177">
    <property type="term" value="F:phosphopantetheine binding"/>
    <property type="evidence" value="ECO:0007669"/>
    <property type="project" value="TreeGrafter"/>
</dbReference>
<feature type="region of interest" description="Disordered" evidence="5">
    <location>
        <begin position="528"/>
        <end position="564"/>
    </location>
</feature>
<dbReference type="Pfam" id="PF02770">
    <property type="entry name" value="Acyl-CoA_dh_M"/>
    <property type="match status" value="1"/>
</dbReference>
<dbReference type="InterPro" id="IPR009075">
    <property type="entry name" value="AcylCo_DH/oxidase_C"/>
</dbReference>
<feature type="region of interest" description="Disordered" evidence="5">
    <location>
        <begin position="1"/>
        <end position="28"/>
    </location>
</feature>
<sequence>MVAAPARPPRPVTSLRSPPLPPSHSPHDDWYTPLNELYALFTRQARTNSERTAVRDEHGSLTYGQLLHRSTALAAALRHHCPAPGQRIGLHLRRTADVLTGVLAVTAAGHTYVPLDPAYPAQRLGFVAADSALSLIISDQDLPEVLAGVPELRLDRTAAPPRVEDAAAPAAPAADVPANPEAIAYVIYTSGTTGRPKGVEVPCANVAAMVTSFCARHTVTPDDVWTLFHSYSFDFSVWEMWGALATGGCLVVVPTHVASSPRATVDLLVREKATVVSIVPSVFRHVVAAAGKEEPRPGSVRRIIFGGESVDAGDIRLWRETVSRDCEFVNTYGITETTVFVSSRVLTPEEVDAPASTGFDRDLGRPLDGWEIAVLNEHARPVRPGETGEIWVAGAGVAAGYLGLPELTAERFRTLTLPPGGPRRYYRSGDLATRTTDDVFCFAGRADDQVKLNGFRIELGEIETALRRLRDVRDAAVVCGTSRVGGDMLTAYYVADEGVTPARLAGHLAEVLPRHMVPSKFVRLAELPLNPSGKTDRRALAERGPQDKRAPVPQRTRNATSDPEQAGFLEELYQGRFRWDLIRDFPVQTAADRAHGDPFVTELSALLHDRIDPDLVDREGRLPEDFLPELAKRGYFRLQADAGADGHALSHFNLFRVVETAARRCMPVAMSLGLENTLGAGAFATLPLPEALRDLVRGHAAAGRLSASADTEPEGAGNQARSTTATPVDGGAAYLLNGVKLFAGHAPVAELVGVSATVREDGRDVIREFFVPTDAPGVSAGVWHEYMGIRGFPNGWFRFDDVRVPREHMLVEPDTAHQVRMTQTTSRLVTRGRLHHMGATSLAAARLCAAWSREFVNRRTIDGRPLGEHRAIQAQVAQTLADTFAIETVCQWCLLPEDQGAALNVRFEQNMAKNLTSLLSWQVVDRTMALLGAEGYETSASKARRGAPARPLERLMRDIRQARVAGGVDFQIDNWIARMSILSYYYPEPAHADELLSPAAPGDAADPRLTGRNAGHLRWVADQVHAFGRRCLTLARAHPDRDALLDDEPTLIRLTGVARELMVCALVLARAATSAEAGDSSALPVADVHCTEARHRVADLLHRLDTPDAAPYAQAAAAWLAGPASDHPSADGTSEPQDDRNQSDRNRERTT</sequence>
<dbReference type="Pfam" id="PF13193">
    <property type="entry name" value="AMP-binding_C"/>
    <property type="match status" value="1"/>
</dbReference>
<dbReference type="SUPFAM" id="SSF47203">
    <property type="entry name" value="Acyl-CoA dehydrogenase C-terminal domain-like"/>
    <property type="match status" value="1"/>
</dbReference>
<feature type="compositionally biased region" description="Pro residues" evidence="5">
    <location>
        <begin position="1"/>
        <end position="11"/>
    </location>
</feature>
<keyword evidence="4" id="KW-0274">FAD</keyword>
<dbReference type="InterPro" id="IPR000873">
    <property type="entry name" value="AMP-dep_synth/lig_dom"/>
</dbReference>
<evidence type="ECO:0000259" key="9">
    <source>
        <dbReference type="Pfam" id="PF02771"/>
    </source>
</evidence>
<dbReference type="Gene3D" id="1.20.140.10">
    <property type="entry name" value="Butyryl-CoA Dehydrogenase, subunit A, domain 3"/>
    <property type="match status" value="1"/>
</dbReference>
<evidence type="ECO:0000313" key="11">
    <source>
        <dbReference type="EMBL" id="QDQ15182.1"/>
    </source>
</evidence>
<dbReference type="InterPro" id="IPR020845">
    <property type="entry name" value="AMP-binding_CS"/>
</dbReference>
<dbReference type="InterPro" id="IPR037069">
    <property type="entry name" value="AcylCoA_DH/ox_N_sf"/>
</dbReference>
<evidence type="ECO:0000256" key="5">
    <source>
        <dbReference type="SAM" id="MobiDB-lite"/>
    </source>
</evidence>
<dbReference type="SUPFAM" id="SSF56801">
    <property type="entry name" value="Acetyl-CoA synthetase-like"/>
    <property type="match status" value="1"/>
</dbReference>
<dbReference type="Gene3D" id="3.30.300.30">
    <property type="match status" value="1"/>
</dbReference>
<dbReference type="Gene3D" id="1.10.540.10">
    <property type="entry name" value="Acyl-CoA dehydrogenase/oxidase, N-terminal domain"/>
    <property type="match status" value="1"/>
</dbReference>
<dbReference type="PROSITE" id="PS00455">
    <property type="entry name" value="AMP_BINDING"/>
    <property type="match status" value="1"/>
</dbReference>
<evidence type="ECO:0000259" key="10">
    <source>
        <dbReference type="Pfam" id="PF13193"/>
    </source>
</evidence>
<evidence type="ECO:0000313" key="12">
    <source>
        <dbReference type="Proteomes" id="UP000316806"/>
    </source>
</evidence>
<feature type="region of interest" description="Disordered" evidence="5">
    <location>
        <begin position="704"/>
        <end position="724"/>
    </location>
</feature>
<dbReference type="InterPro" id="IPR025110">
    <property type="entry name" value="AMP-bd_C"/>
</dbReference>
<dbReference type="AlphaFoldDB" id="A0A516RHP7"/>
<dbReference type="PANTHER" id="PTHR45527">
    <property type="entry name" value="NONRIBOSOMAL PEPTIDE SYNTHETASE"/>
    <property type="match status" value="1"/>
</dbReference>
<comment type="cofactor">
    <cofactor evidence="1">
        <name>FAD</name>
        <dbReference type="ChEBI" id="CHEBI:57692"/>
    </cofactor>
</comment>
<feature type="compositionally biased region" description="Basic and acidic residues" evidence="5">
    <location>
        <begin position="534"/>
        <end position="550"/>
    </location>
</feature>
<feature type="compositionally biased region" description="Basic and acidic residues" evidence="5">
    <location>
        <begin position="1137"/>
        <end position="1151"/>
    </location>
</feature>
<dbReference type="CDD" id="cd00567">
    <property type="entry name" value="ACAD"/>
    <property type="match status" value="1"/>
</dbReference>
<dbReference type="Gene3D" id="2.40.110.10">
    <property type="entry name" value="Butyryl-CoA Dehydrogenase, subunit A, domain 2"/>
    <property type="match status" value="1"/>
</dbReference>
<name>A0A516RHP7_STRST</name>
<dbReference type="GO" id="GO:0050660">
    <property type="term" value="F:flavin adenine dinucleotide binding"/>
    <property type="evidence" value="ECO:0007669"/>
    <property type="project" value="InterPro"/>
</dbReference>
<comment type="similarity">
    <text evidence="2">Belongs to the acyl-CoA dehydrogenase family.</text>
</comment>
<dbReference type="NCBIfam" id="TIGR01733">
    <property type="entry name" value="AA-adenyl-dom"/>
    <property type="match status" value="1"/>
</dbReference>
<keyword evidence="3" id="KW-0285">Flavoprotein</keyword>
<evidence type="ECO:0000259" key="7">
    <source>
        <dbReference type="Pfam" id="PF00501"/>
    </source>
</evidence>
<dbReference type="InterPro" id="IPR009100">
    <property type="entry name" value="AcylCoA_DH/oxidase_NM_dom_sf"/>
</dbReference>
<feature type="domain" description="Acyl-CoA dehydrogenase/oxidase N-terminal" evidence="9">
    <location>
        <begin position="605"/>
        <end position="682"/>
    </location>
</feature>
<evidence type="ECO:0000256" key="3">
    <source>
        <dbReference type="ARBA" id="ARBA00022630"/>
    </source>
</evidence>
<feature type="domain" description="AMP-binding enzyme C-terminal" evidence="10">
    <location>
        <begin position="461"/>
        <end position="534"/>
    </location>
</feature>
<dbReference type="Proteomes" id="UP000316806">
    <property type="component" value="Chromosome"/>
</dbReference>
<evidence type="ECO:0000259" key="8">
    <source>
        <dbReference type="Pfam" id="PF02770"/>
    </source>
</evidence>
<dbReference type="GO" id="GO:0016627">
    <property type="term" value="F:oxidoreductase activity, acting on the CH-CH group of donors"/>
    <property type="evidence" value="ECO:0007669"/>
    <property type="project" value="InterPro"/>
</dbReference>
<evidence type="ECO:0000256" key="4">
    <source>
        <dbReference type="ARBA" id="ARBA00022827"/>
    </source>
</evidence>
<dbReference type="GO" id="GO:0043041">
    <property type="term" value="P:amino acid activation for nonribosomal peptide biosynthetic process"/>
    <property type="evidence" value="ECO:0007669"/>
    <property type="project" value="TreeGrafter"/>
</dbReference>
<dbReference type="Gene3D" id="3.40.50.12780">
    <property type="entry name" value="N-terminal domain of ligase-like"/>
    <property type="match status" value="1"/>
</dbReference>
<dbReference type="InterPro" id="IPR045851">
    <property type="entry name" value="AMP-bd_C_sf"/>
</dbReference>
<dbReference type="SUPFAM" id="SSF56645">
    <property type="entry name" value="Acyl-CoA dehydrogenase NM domain-like"/>
    <property type="match status" value="1"/>
</dbReference>
<dbReference type="InterPro" id="IPR042099">
    <property type="entry name" value="ANL_N_sf"/>
</dbReference>
<feature type="region of interest" description="Disordered" evidence="5">
    <location>
        <begin position="1119"/>
        <end position="1151"/>
    </location>
</feature>
<feature type="domain" description="AMP-dependent synthetase/ligase" evidence="7">
    <location>
        <begin position="41"/>
        <end position="402"/>
    </location>
</feature>